<evidence type="ECO:0000313" key="4">
    <source>
        <dbReference type="EMBL" id="CAG7787084.1"/>
    </source>
</evidence>
<evidence type="ECO:0000256" key="1">
    <source>
        <dbReference type="SAM" id="MobiDB-lite"/>
    </source>
</evidence>
<accession>A0A8J2L3T8</accession>
<name>A0A8J2L3T8_9HEXA</name>
<feature type="region of interest" description="Disordered" evidence="1">
    <location>
        <begin position="221"/>
        <end position="240"/>
    </location>
</feature>
<organism evidence="4 5">
    <name type="scientific">Allacma fusca</name>
    <dbReference type="NCBI Taxonomy" id="39272"/>
    <lineage>
        <taxon>Eukaryota</taxon>
        <taxon>Metazoa</taxon>
        <taxon>Ecdysozoa</taxon>
        <taxon>Arthropoda</taxon>
        <taxon>Hexapoda</taxon>
        <taxon>Collembola</taxon>
        <taxon>Symphypleona</taxon>
        <taxon>Sminthuridae</taxon>
        <taxon>Allacma</taxon>
    </lineage>
</organism>
<dbReference type="Proteomes" id="UP000708208">
    <property type="component" value="Unassembled WGS sequence"/>
</dbReference>
<feature type="region of interest" description="Disordered" evidence="1">
    <location>
        <begin position="92"/>
        <end position="118"/>
    </location>
</feature>
<dbReference type="Pfam" id="PF05375">
    <property type="entry name" value="Pacifastin_I"/>
    <property type="match status" value="1"/>
</dbReference>
<feature type="domain" description="Pacifastin" evidence="3">
    <location>
        <begin position="244"/>
        <end position="279"/>
    </location>
</feature>
<evidence type="ECO:0000313" key="5">
    <source>
        <dbReference type="Proteomes" id="UP000708208"/>
    </source>
</evidence>
<dbReference type="InterPro" id="IPR008037">
    <property type="entry name" value="Pacifastin_dom"/>
</dbReference>
<evidence type="ECO:0000259" key="3">
    <source>
        <dbReference type="Pfam" id="PF05375"/>
    </source>
</evidence>
<feature type="compositionally biased region" description="Low complexity" evidence="1">
    <location>
        <begin position="227"/>
        <end position="240"/>
    </location>
</feature>
<keyword evidence="5" id="KW-1185">Reference proteome</keyword>
<dbReference type="EMBL" id="CAJVCH010331415">
    <property type="protein sequence ID" value="CAG7787084.1"/>
    <property type="molecule type" value="Genomic_DNA"/>
</dbReference>
<sequence>MVLWLTLCCLSLSIFQICPPGEARFLGASQDEAQALKMVLQYYKTQDRGVALDSVELDNESAESATYSPKPTQYRITIDSNDDVNTESAVTASSVEDDGSLNENIVTTSSPDPEEQEDETTTLFPVEKMEEMGVVANHNLDGILSDEPVSSGLTTSYTFTQHEEPTEAKNEILPDEGEAAKFVDSVQRVVESVVIHVFVLAEENPSHGSGMQSILTEPETDVIGSSPTTIPTTTTTTTTTPKPECYSGLTKSIDCNLCICSPSLKWACTKRACIALTLREKASYTDGSFMNKTETLVENPNIDEDCNEGDVRNLECNSCLCYMNSWSCTDHKCPPTTKPPKTVQSSERQPCQNEEDIKSIDCNVCICRRGFWDCSTNDCKKFGNRNEVPSRTKFRIRSPSKNT</sequence>
<evidence type="ECO:0000256" key="2">
    <source>
        <dbReference type="SAM" id="SignalP"/>
    </source>
</evidence>
<keyword evidence="2" id="KW-0732">Signal</keyword>
<reference evidence="4" key="1">
    <citation type="submission" date="2021-06" db="EMBL/GenBank/DDBJ databases">
        <authorList>
            <person name="Hodson N. C."/>
            <person name="Mongue J. A."/>
            <person name="Jaron S. K."/>
        </authorList>
    </citation>
    <scope>NUCLEOTIDE SEQUENCE</scope>
</reference>
<feature type="chain" id="PRO_5035292534" description="Pacifastin domain-containing protein" evidence="2">
    <location>
        <begin position="24"/>
        <end position="403"/>
    </location>
</feature>
<protein>
    <recommendedName>
        <fullName evidence="3">Pacifastin domain-containing protein</fullName>
    </recommendedName>
</protein>
<feature type="signal peptide" evidence="2">
    <location>
        <begin position="1"/>
        <end position="23"/>
    </location>
</feature>
<gene>
    <name evidence="4" type="ORF">AFUS01_LOCUS25605</name>
</gene>
<dbReference type="GO" id="GO:0030414">
    <property type="term" value="F:peptidase inhibitor activity"/>
    <property type="evidence" value="ECO:0007669"/>
    <property type="project" value="InterPro"/>
</dbReference>
<comment type="caution">
    <text evidence="4">The sequence shown here is derived from an EMBL/GenBank/DDBJ whole genome shotgun (WGS) entry which is preliminary data.</text>
</comment>
<dbReference type="OrthoDB" id="10026631at2759"/>
<proteinExistence type="predicted"/>
<dbReference type="AlphaFoldDB" id="A0A8J2L3T8"/>